<keyword evidence="1" id="KW-0812">Transmembrane</keyword>
<feature type="transmembrane region" description="Helical" evidence="1">
    <location>
        <begin position="689"/>
        <end position="709"/>
    </location>
</feature>
<reference evidence="2" key="1">
    <citation type="submission" date="2021-01" db="EMBL/GenBank/DDBJ databases">
        <title>Whole genome shotgun sequence of Rhizocola hellebori NBRC 109834.</title>
        <authorList>
            <person name="Komaki H."/>
            <person name="Tamura T."/>
        </authorList>
    </citation>
    <scope>NUCLEOTIDE SEQUENCE</scope>
    <source>
        <strain evidence="2">NBRC 109834</strain>
    </source>
</reference>
<feature type="transmembrane region" description="Helical" evidence="1">
    <location>
        <begin position="758"/>
        <end position="778"/>
    </location>
</feature>
<dbReference type="SUPFAM" id="SSF81901">
    <property type="entry name" value="HCP-like"/>
    <property type="match status" value="1"/>
</dbReference>
<keyword evidence="1" id="KW-1133">Transmembrane helix</keyword>
<dbReference type="Proteomes" id="UP000612899">
    <property type="component" value="Unassembled WGS sequence"/>
</dbReference>
<dbReference type="Pfam" id="PF13432">
    <property type="entry name" value="TPR_16"/>
    <property type="match status" value="2"/>
</dbReference>
<accession>A0A8J3Q8M4</accession>
<dbReference type="AlphaFoldDB" id="A0A8J3Q8M4"/>
<dbReference type="Gene3D" id="1.25.40.10">
    <property type="entry name" value="Tetratricopeptide repeat domain"/>
    <property type="match status" value="3"/>
</dbReference>
<feature type="transmembrane region" description="Helical" evidence="1">
    <location>
        <begin position="716"/>
        <end position="738"/>
    </location>
</feature>
<dbReference type="EMBL" id="BONY01000018">
    <property type="protein sequence ID" value="GIH05342.1"/>
    <property type="molecule type" value="Genomic_DNA"/>
</dbReference>
<dbReference type="InterPro" id="IPR052943">
    <property type="entry name" value="TMTC_O-mannosyl-trnsfr"/>
</dbReference>
<organism evidence="2 3">
    <name type="scientific">Rhizocola hellebori</name>
    <dbReference type="NCBI Taxonomy" id="1392758"/>
    <lineage>
        <taxon>Bacteria</taxon>
        <taxon>Bacillati</taxon>
        <taxon>Actinomycetota</taxon>
        <taxon>Actinomycetes</taxon>
        <taxon>Micromonosporales</taxon>
        <taxon>Micromonosporaceae</taxon>
        <taxon>Rhizocola</taxon>
    </lineage>
</organism>
<evidence type="ECO:0000256" key="1">
    <source>
        <dbReference type="SAM" id="Phobius"/>
    </source>
</evidence>
<dbReference type="PANTHER" id="PTHR44809">
    <property type="match status" value="1"/>
</dbReference>
<dbReference type="Pfam" id="PF13374">
    <property type="entry name" value="TPR_10"/>
    <property type="match status" value="1"/>
</dbReference>
<dbReference type="InterPro" id="IPR019734">
    <property type="entry name" value="TPR_rpt"/>
</dbReference>
<gene>
    <name evidence="2" type="ORF">Rhe02_34090</name>
</gene>
<dbReference type="PANTHER" id="PTHR44809:SF1">
    <property type="entry name" value="PROTEIN O-MANNOSYL-TRANSFERASE TMTC1"/>
    <property type="match status" value="1"/>
</dbReference>
<evidence type="ECO:0000313" key="2">
    <source>
        <dbReference type="EMBL" id="GIH05342.1"/>
    </source>
</evidence>
<name>A0A8J3Q8M4_9ACTN</name>
<dbReference type="InterPro" id="IPR011990">
    <property type="entry name" value="TPR-like_helical_dom_sf"/>
</dbReference>
<protein>
    <recommendedName>
        <fullName evidence="4">Tetratricopeptide repeat protein</fullName>
    </recommendedName>
</protein>
<proteinExistence type="predicted"/>
<dbReference type="SMART" id="SM00028">
    <property type="entry name" value="TPR"/>
    <property type="match status" value="3"/>
</dbReference>
<keyword evidence="3" id="KW-1185">Reference proteome</keyword>
<dbReference type="RefSeq" id="WP_203909195.1">
    <property type="nucleotide sequence ID" value="NZ_BONY01000018.1"/>
</dbReference>
<evidence type="ECO:0000313" key="3">
    <source>
        <dbReference type="Proteomes" id="UP000612899"/>
    </source>
</evidence>
<evidence type="ECO:0008006" key="4">
    <source>
        <dbReference type="Google" id="ProtNLM"/>
    </source>
</evidence>
<comment type="caution">
    <text evidence="2">The sequence shown here is derived from an EMBL/GenBank/DDBJ whole genome shotgun (WGS) entry which is preliminary data.</text>
</comment>
<sequence>MLNDLGNAESYFDKAIERARAGDLDTAAELFRQASDRGHALAACTFAALLKDRGQLAEAEKHYRRALASGLPAGEQQLIADCECSLGYVRAQLGDDQDAERFYRAADARGYLDATFNLGNLLSRTGRVQEAESVWRRAASSGQADAAFNLAELVGERGDLAEAEGLLRQAIAAGLIDALTNLATVRLKRGDPSEAEALLREAVAAGDTNAVFNLGIVLNVRGKQEEAEAMMRRAMAEGHPEASAHVQRLVAAREAEAHLRKGVADGHPDAMLHAPQPPAQGSALGGYLPGDQIAHQTSAGTITGDHTQSLGDLGAFFAEESSKTDRMRAAKEFISALRARLQAAATAAQHSRDALAERSAQLLTDVATRLPIRRAETLHRKFGGDTETQSQQVIADASRLVSLLWTAAATVPGPPPVVQAVKVIVHSAIEIRMIGELYAIHSDASRDAAWLSTVLLAWATGEPVAPGGPPAAGTAVIVSKIRQSLVALTGSESRLATIASRGREGAGNVQRAGARMHRRMRLHPSSWAQQSGPSVGAMVRGAVVEAAAGKLAGRVPQALVSAAQDRLAPAVTPAASGEPAGQVATSSPQEALALAWALHQQAVAAASAISMPDSVATRLRVAIACQERHLQTLRQRLGQTAAVPAQRDGWGTADAARLVWQAEEAIDTVEDAGAQPRRLPEWSTRRRAAITYLVTALIVSAPSAFLLLSTSGIGRVGILLTQCLLLPWLSLAAGAIAIGPLFRPWLGGPVPRHPVVGTWIVVGVHLVLGVLAAVLGALG</sequence>
<keyword evidence="1" id="KW-0472">Membrane</keyword>